<evidence type="ECO:0000313" key="2">
    <source>
        <dbReference type="EMBL" id="KAB1350301.1"/>
    </source>
</evidence>
<proteinExistence type="predicted"/>
<feature type="coiled-coil region" evidence="1">
    <location>
        <begin position="123"/>
        <end position="157"/>
    </location>
</feature>
<dbReference type="EMBL" id="VLPO01000038">
    <property type="protein sequence ID" value="KAB1350301.1"/>
    <property type="molecule type" value="Genomic_DNA"/>
</dbReference>
<comment type="caution">
    <text evidence="2">The sequence shown here is derived from an EMBL/GenBank/DDBJ whole genome shotgun (WGS) entry which is preliminary data.</text>
</comment>
<keyword evidence="1" id="KW-0175">Coiled coil</keyword>
<organism evidence="2">
    <name type="scientific">Bacillus thuringiensis</name>
    <dbReference type="NCBI Taxonomy" id="1428"/>
    <lineage>
        <taxon>Bacteria</taxon>
        <taxon>Bacillati</taxon>
        <taxon>Bacillota</taxon>
        <taxon>Bacilli</taxon>
        <taxon>Bacillales</taxon>
        <taxon>Bacillaceae</taxon>
        <taxon>Bacillus</taxon>
        <taxon>Bacillus cereus group</taxon>
    </lineage>
</organism>
<protein>
    <submittedName>
        <fullName evidence="2">Uncharacterized protein</fullName>
    </submittedName>
</protein>
<dbReference type="KEGG" id="bthy:AQ980_18915"/>
<gene>
    <name evidence="2" type="ORF">FPG91_22160</name>
</gene>
<accession>A0A643LUJ1</accession>
<dbReference type="AlphaFoldDB" id="A0A643LUJ1"/>
<evidence type="ECO:0000256" key="1">
    <source>
        <dbReference type="SAM" id="Coils"/>
    </source>
</evidence>
<reference evidence="2" key="1">
    <citation type="submission" date="2019-07" db="EMBL/GenBank/DDBJ databases">
        <title>Draft genome sequence of Bacillus thuringiensis strain PT02.</title>
        <authorList>
            <person name="Nguyen H."/>
            <person name="Nguyen L.N."/>
            <person name="Nguyen H.T.T."/>
            <person name="Nguyen D.V."/>
            <person name="Le H.T.T."/>
        </authorList>
    </citation>
    <scope>NUCLEOTIDE SEQUENCE</scope>
    <source>
        <strain evidence="2">PT02</strain>
    </source>
</reference>
<sequence>MGKVGRKKKEYPEDEIRKIILSFVKQKGIKSEVPKIALSKYAKILYMEGGLPWLNEEISDNYWVRSERRGFQLIEEYNTVVHKTLAQNNQIQVNLPRIEDIVQQNVKDSKQLLKQLLPYQRELKISQQNYSVLQKELSELKDKLIKKNALIAILEKKIKLQQETIYQMFINGSVTNPKLRNLMKVGEEADSVVKEALQNIFNLKADEFLDLNSSVVNTKSEKIVEINKRQLKESLLDDFRSL</sequence>
<dbReference type="RefSeq" id="WP_000520934.1">
    <property type="nucleotide sequence ID" value="NZ_CP011349.1"/>
</dbReference>
<name>A0A643LUJ1_BACTU</name>